<dbReference type="Proteomes" id="UP000635565">
    <property type="component" value="Unassembled WGS sequence"/>
</dbReference>
<comment type="caution">
    <text evidence="1">The sequence shown here is derived from an EMBL/GenBank/DDBJ whole genome shotgun (WGS) entry which is preliminary data.</text>
</comment>
<keyword evidence="2" id="KW-1185">Reference proteome</keyword>
<dbReference type="EMBL" id="BNJJ01000006">
    <property type="protein sequence ID" value="GHO84597.1"/>
    <property type="molecule type" value="Genomic_DNA"/>
</dbReference>
<reference evidence="1 2" key="1">
    <citation type="journal article" date="2021" name="Int. J. Syst. Evol. Microbiol.">
        <title>Reticulibacter mediterranei gen. nov., sp. nov., within the new family Reticulibacteraceae fam. nov., and Ktedonospora formicarum gen. nov., sp. nov., Ktedonobacter robiniae sp. nov., Dictyobacter formicarum sp. nov. and Dictyobacter arantiisoli sp. nov., belonging to the class Ktedonobacteria.</title>
        <authorList>
            <person name="Yabe S."/>
            <person name="Zheng Y."/>
            <person name="Wang C.M."/>
            <person name="Sakai Y."/>
            <person name="Abe K."/>
            <person name="Yokota A."/>
            <person name="Donadio S."/>
            <person name="Cavaletti L."/>
            <person name="Monciardini P."/>
        </authorList>
    </citation>
    <scope>NUCLEOTIDE SEQUENCE [LARGE SCALE GENOMIC DNA]</scope>
    <source>
        <strain evidence="1 2">SOSP1-9</strain>
    </source>
</reference>
<accession>A0ABQ3VEK7</accession>
<evidence type="ECO:0000313" key="1">
    <source>
        <dbReference type="EMBL" id="GHO84597.1"/>
    </source>
</evidence>
<protein>
    <submittedName>
        <fullName evidence="1">Uncharacterized protein</fullName>
    </submittedName>
</protein>
<evidence type="ECO:0000313" key="2">
    <source>
        <dbReference type="Proteomes" id="UP000635565"/>
    </source>
</evidence>
<dbReference type="RefSeq" id="WP_268905993.1">
    <property type="nucleotide sequence ID" value="NZ_BNJJ01000006.1"/>
</dbReference>
<organism evidence="1 2">
    <name type="scientific">Dictyobacter formicarum</name>
    <dbReference type="NCBI Taxonomy" id="2778368"/>
    <lineage>
        <taxon>Bacteria</taxon>
        <taxon>Bacillati</taxon>
        <taxon>Chloroflexota</taxon>
        <taxon>Ktedonobacteria</taxon>
        <taxon>Ktedonobacterales</taxon>
        <taxon>Dictyobacteraceae</taxon>
        <taxon>Dictyobacter</taxon>
    </lineage>
</organism>
<name>A0ABQ3VEK7_9CHLR</name>
<gene>
    <name evidence="1" type="ORF">KSZ_26030</name>
</gene>
<sequence>MGTDIDGWIEYRDADIDSAVWFPAMKIGVVYLGRDYDTFGYFLA</sequence>
<proteinExistence type="predicted"/>